<proteinExistence type="predicted"/>
<feature type="transmembrane region" description="Helical" evidence="1">
    <location>
        <begin position="100"/>
        <end position="123"/>
    </location>
</feature>
<gene>
    <name evidence="2" type="primary">ABSGL_15550.1 scaffold 17607</name>
</gene>
<evidence type="ECO:0000313" key="3">
    <source>
        <dbReference type="Proteomes" id="UP000078561"/>
    </source>
</evidence>
<dbReference type="OMA" id="NCFIVDH"/>
<evidence type="ECO:0000256" key="1">
    <source>
        <dbReference type="SAM" id="Phobius"/>
    </source>
</evidence>
<keyword evidence="1" id="KW-1133">Transmembrane helix</keyword>
<keyword evidence="1" id="KW-0472">Membrane</keyword>
<organism evidence="2">
    <name type="scientific">Absidia glauca</name>
    <name type="common">Pin mould</name>
    <dbReference type="NCBI Taxonomy" id="4829"/>
    <lineage>
        <taxon>Eukaryota</taxon>
        <taxon>Fungi</taxon>
        <taxon>Fungi incertae sedis</taxon>
        <taxon>Mucoromycota</taxon>
        <taxon>Mucoromycotina</taxon>
        <taxon>Mucoromycetes</taxon>
        <taxon>Mucorales</taxon>
        <taxon>Cunninghamellaceae</taxon>
        <taxon>Absidia</taxon>
    </lineage>
</organism>
<feature type="transmembrane region" description="Helical" evidence="1">
    <location>
        <begin position="32"/>
        <end position="57"/>
    </location>
</feature>
<dbReference type="OrthoDB" id="10019049at2759"/>
<sequence length="168" mass="19094">MTFSNTDFTIIVPADVSKEEALKRRQIYLRPFLLYTINSYIAELLFLTVGIVCFTGWEDIATKLLWTMVVCPLAMGGAMGGITVVWLTDRYYGRAAIIRSSLLHIVLLGGCNLLCFTLDRLFFGYFGARTHPMWFHIRYPFIFLSGVKSAQQLFTDNGQKELAKLFGI</sequence>
<dbReference type="EMBL" id="LT555210">
    <property type="protein sequence ID" value="SAM09841.1"/>
    <property type="molecule type" value="Genomic_DNA"/>
</dbReference>
<dbReference type="AlphaFoldDB" id="A0A168TCP2"/>
<name>A0A168TCP2_ABSGL</name>
<protein>
    <submittedName>
        <fullName evidence="2">Uncharacterized protein</fullName>
    </submittedName>
</protein>
<dbReference type="Proteomes" id="UP000078561">
    <property type="component" value="Unassembled WGS sequence"/>
</dbReference>
<feature type="transmembrane region" description="Helical" evidence="1">
    <location>
        <begin position="63"/>
        <end position="88"/>
    </location>
</feature>
<evidence type="ECO:0000313" key="2">
    <source>
        <dbReference type="EMBL" id="SAM09841.1"/>
    </source>
</evidence>
<keyword evidence="3" id="KW-1185">Reference proteome</keyword>
<keyword evidence="1" id="KW-0812">Transmembrane</keyword>
<accession>A0A168TCP2</accession>
<dbReference type="InParanoid" id="A0A168TCP2"/>
<reference evidence="2" key="1">
    <citation type="submission" date="2016-04" db="EMBL/GenBank/DDBJ databases">
        <authorList>
            <person name="Evans L.H."/>
            <person name="Alamgir A."/>
            <person name="Owens N."/>
            <person name="Weber N.D."/>
            <person name="Virtaneva K."/>
            <person name="Barbian K."/>
            <person name="Babar A."/>
            <person name="Rosenke K."/>
        </authorList>
    </citation>
    <scope>NUCLEOTIDE SEQUENCE [LARGE SCALE GENOMIC DNA]</scope>
    <source>
        <strain evidence="2">CBS 101.48</strain>
    </source>
</reference>